<dbReference type="EMBL" id="KZ369481">
    <property type="protein sequence ID" value="PIO10121.1"/>
    <property type="molecule type" value="Genomic_DNA"/>
</dbReference>
<protein>
    <submittedName>
        <fullName evidence="1">Uncharacterized protein</fullName>
    </submittedName>
</protein>
<sequence>EGDVVEIVTTTGDRDVVDAGHFTSESAQILIGKIMGCNMDLENI</sequence>
<evidence type="ECO:0000313" key="1">
    <source>
        <dbReference type="EMBL" id="PIO10121.1"/>
    </source>
</evidence>
<dbReference type="AlphaFoldDB" id="A0A2G9Q4N0"/>
<keyword evidence="2" id="KW-1185">Reference proteome</keyword>
<feature type="non-terminal residue" evidence="1">
    <location>
        <position position="1"/>
    </location>
</feature>
<gene>
    <name evidence="1" type="ORF">AB205_0111860</name>
</gene>
<organism evidence="1 2">
    <name type="scientific">Aquarana catesbeiana</name>
    <name type="common">American bullfrog</name>
    <name type="synonym">Rana catesbeiana</name>
    <dbReference type="NCBI Taxonomy" id="8400"/>
    <lineage>
        <taxon>Eukaryota</taxon>
        <taxon>Metazoa</taxon>
        <taxon>Chordata</taxon>
        <taxon>Craniata</taxon>
        <taxon>Vertebrata</taxon>
        <taxon>Euteleostomi</taxon>
        <taxon>Amphibia</taxon>
        <taxon>Batrachia</taxon>
        <taxon>Anura</taxon>
        <taxon>Neobatrachia</taxon>
        <taxon>Ranoidea</taxon>
        <taxon>Ranidae</taxon>
        <taxon>Aquarana</taxon>
    </lineage>
</organism>
<accession>A0A2G9Q4N0</accession>
<reference evidence="2" key="1">
    <citation type="journal article" date="2017" name="Nat. Commun.">
        <title>The North American bullfrog draft genome provides insight into hormonal regulation of long noncoding RNA.</title>
        <authorList>
            <person name="Hammond S.A."/>
            <person name="Warren R.L."/>
            <person name="Vandervalk B.P."/>
            <person name="Kucuk E."/>
            <person name="Khan H."/>
            <person name="Gibb E.A."/>
            <person name="Pandoh P."/>
            <person name="Kirk H."/>
            <person name="Zhao Y."/>
            <person name="Jones M."/>
            <person name="Mungall A.J."/>
            <person name="Coope R."/>
            <person name="Pleasance S."/>
            <person name="Moore R.A."/>
            <person name="Holt R.A."/>
            <person name="Round J.M."/>
            <person name="Ohora S."/>
            <person name="Walle B.V."/>
            <person name="Veldhoen N."/>
            <person name="Helbing C.C."/>
            <person name="Birol I."/>
        </authorList>
    </citation>
    <scope>NUCLEOTIDE SEQUENCE [LARGE SCALE GENOMIC DNA]</scope>
</reference>
<dbReference type="Proteomes" id="UP000228934">
    <property type="component" value="Unassembled WGS sequence"/>
</dbReference>
<name>A0A2G9Q4N0_AQUCT</name>
<proteinExistence type="predicted"/>
<evidence type="ECO:0000313" key="2">
    <source>
        <dbReference type="Proteomes" id="UP000228934"/>
    </source>
</evidence>